<dbReference type="STRING" id="46177.SAMN05660976_04633"/>
<feature type="region of interest" description="Disordered" evidence="1">
    <location>
        <begin position="14"/>
        <end position="36"/>
    </location>
</feature>
<evidence type="ECO:0000256" key="1">
    <source>
        <dbReference type="SAM" id="MobiDB-lite"/>
    </source>
</evidence>
<evidence type="ECO:0000313" key="2">
    <source>
        <dbReference type="EMBL" id="SEM25647.1"/>
    </source>
</evidence>
<dbReference type="OrthoDB" id="4320824at2"/>
<dbReference type="EMBL" id="FOBF01000011">
    <property type="protein sequence ID" value="SEM25647.1"/>
    <property type="molecule type" value="Genomic_DNA"/>
</dbReference>
<protein>
    <submittedName>
        <fullName evidence="2">Uncharacterized protein</fullName>
    </submittedName>
</protein>
<organism evidence="2 3">
    <name type="scientific">Nonomuraea pusilla</name>
    <dbReference type="NCBI Taxonomy" id="46177"/>
    <lineage>
        <taxon>Bacteria</taxon>
        <taxon>Bacillati</taxon>
        <taxon>Actinomycetota</taxon>
        <taxon>Actinomycetes</taxon>
        <taxon>Streptosporangiales</taxon>
        <taxon>Streptosporangiaceae</taxon>
        <taxon>Nonomuraea</taxon>
    </lineage>
</organism>
<dbReference type="RefSeq" id="WP_091102694.1">
    <property type="nucleotide sequence ID" value="NZ_FOBF01000011.1"/>
</dbReference>
<proteinExistence type="predicted"/>
<sequence>MHWHAYQWTGAGADRADEAGRRTSSPGFATSPLPPMRTGDWLAKPASHVAATFEDVEAAARWLAAEYAKAVPALLTPDRVPLAERLDTARDLLARGVDVQWGEWLQGGRFVTLGVVCCPNRHVPHPCPLRRRP</sequence>
<dbReference type="Proteomes" id="UP000198953">
    <property type="component" value="Unassembled WGS sequence"/>
</dbReference>
<name>A0A1H7WXJ0_9ACTN</name>
<keyword evidence="3" id="KW-1185">Reference proteome</keyword>
<accession>A0A1H7WXJ0</accession>
<dbReference type="AlphaFoldDB" id="A0A1H7WXJ0"/>
<evidence type="ECO:0000313" key="3">
    <source>
        <dbReference type="Proteomes" id="UP000198953"/>
    </source>
</evidence>
<gene>
    <name evidence="2" type="ORF">SAMN05660976_04633</name>
</gene>
<reference evidence="2 3" key="1">
    <citation type="submission" date="2016-10" db="EMBL/GenBank/DDBJ databases">
        <authorList>
            <person name="de Groot N.N."/>
        </authorList>
    </citation>
    <scope>NUCLEOTIDE SEQUENCE [LARGE SCALE GENOMIC DNA]</scope>
    <source>
        <strain evidence="2 3">DSM 43357</strain>
    </source>
</reference>